<organism evidence="1 2">
    <name type="scientific">Puniceibacterium sediminis</name>
    <dbReference type="NCBI Taxonomy" id="1608407"/>
    <lineage>
        <taxon>Bacteria</taxon>
        <taxon>Pseudomonadati</taxon>
        <taxon>Pseudomonadota</taxon>
        <taxon>Alphaproteobacteria</taxon>
        <taxon>Rhodobacterales</taxon>
        <taxon>Paracoccaceae</taxon>
        <taxon>Puniceibacterium</taxon>
    </lineage>
</organism>
<keyword evidence="2" id="KW-1185">Reference proteome</keyword>
<reference evidence="1 2" key="1">
    <citation type="submission" date="2017-06" db="EMBL/GenBank/DDBJ databases">
        <authorList>
            <person name="Kim H.J."/>
            <person name="Triplett B.A."/>
        </authorList>
    </citation>
    <scope>NUCLEOTIDE SEQUENCE [LARGE SCALE GENOMIC DNA]</scope>
    <source>
        <strain evidence="1 2">DSM 29052</strain>
    </source>
</reference>
<evidence type="ECO:0000313" key="2">
    <source>
        <dbReference type="Proteomes" id="UP000198417"/>
    </source>
</evidence>
<gene>
    <name evidence="1" type="ORF">SAMN06265370_1602</name>
</gene>
<dbReference type="Proteomes" id="UP000198417">
    <property type="component" value="Unassembled WGS sequence"/>
</dbReference>
<proteinExistence type="predicted"/>
<evidence type="ECO:0000313" key="1">
    <source>
        <dbReference type="EMBL" id="SNR89798.1"/>
    </source>
</evidence>
<accession>A0A239A3W1</accession>
<dbReference type="AlphaFoldDB" id="A0A239A3W1"/>
<dbReference type="EMBL" id="FZNN01000060">
    <property type="protein sequence ID" value="SNR89798.1"/>
    <property type="molecule type" value="Genomic_DNA"/>
</dbReference>
<protein>
    <submittedName>
        <fullName evidence="1">Uncharacterized protein</fullName>
    </submittedName>
</protein>
<name>A0A239A3W1_9RHOB</name>
<sequence length="55" mass="6098">MVCHRKEPHVDLPVLPATDTINRGAHVIVDAALRDPAEDPEPVPMGIEQHLVRLQ</sequence>